<dbReference type="EMBL" id="CM026423">
    <property type="protein sequence ID" value="KAG0584281.1"/>
    <property type="molecule type" value="Genomic_DNA"/>
</dbReference>
<evidence type="ECO:0000313" key="1">
    <source>
        <dbReference type="EMBL" id="KAG0584281.1"/>
    </source>
</evidence>
<gene>
    <name evidence="1" type="ORF">KC19_3G199300</name>
</gene>
<proteinExistence type="predicted"/>
<organism evidence="1 2">
    <name type="scientific">Ceratodon purpureus</name>
    <name type="common">Fire moss</name>
    <name type="synonym">Dicranum purpureum</name>
    <dbReference type="NCBI Taxonomy" id="3225"/>
    <lineage>
        <taxon>Eukaryota</taxon>
        <taxon>Viridiplantae</taxon>
        <taxon>Streptophyta</taxon>
        <taxon>Embryophyta</taxon>
        <taxon>Bryophyta</taxon>
        <taxon>Bryophytina</taxon>
        <taxon>Bryopsida</taxon>
        <taxon>Dicranidae</taxon>
        <taxon>Pseudoditrichales</taxon>
        <taxon>Ditrichaceae</taxon>
        <taxon>Ceratodon</taxon>
    </lineage>
</organism>
<protein>
    <submittedName>
        <fullName evidence="1">Uncharacterized protein</fullName>
    </submittedName>
</protein>
<name>A0A8T0IN68_CERPU</name>
<sequence>MAQGKGRAMERGMGRHVALCAASERVFANPASGKCSDGVGAWLALHGSEQLLGACIICKDGSYQQWNPHEGFCQHEPLNRP</sequence>
<accession>A0A8T0IN68</accession>
<reference evidence="1" key="1">
    <citation type="submission" date="2020-06" db="EMBL/GenBank/DDBJ databases">
        <title>WGS assembly of Ceratodon purpureus strain R40.</title>
        <authorList>
            <person name="Carey S.B."/>
            <person name="Jenkins J."/>
            <person name="Shu S."/>
            <person name="Lovell J.T."/>
            <person name="Sreedasyam A."/>
            <person name="Maumus F."/>
            <person name="Tiley G.P."/>
            <person name="Fernandez-Pozo N."/>
            <person name="Barry K."/>
            <person name="Chen C."/>
            <person name="Wang M."/>
            <person name="Lipzen A."/>
            <person name="Daum C."/>
            <person name="Saski C.A."/>
            <person name="Payton A.C."/>
            <person name="Mcbreen J.C."/>
            <person name="Conrad R.E."/>
            <person name="Kollar L.M."/>
            <person name="Olsson S."/>
            <person name="Huttunen S."/>
            <person name="Landis J.B."/>
            <person name="Wickett N.J."/>
            <person name="Johnson M.G."/>
            <person name="Rensing S.A."/>
            <person name="Grimwood J."/>
            <person name="Schmutz J."/>
            <person name="Mcdaniel S.F."/>
        </authorList>
    </citation>
    <scope>NUCLEOTIDE SEQUENCE</scope>
    <source>
        <strain evidence="1">R40</strain>
    </source>
</reference>
<dbReference type="AlphaFoldDB" id="A0A8T0IN68"/>
<keyword evidence="2" id="KW-1185">Reference proteome</keyword>
<comment type="caution">
    <text evidence="1">The sequence shown here is derived from an EMBL/GenBank/DDBJ whole genome shotgun (WGS) entry which is preliminary data.</text>
</comment>
<dbReference type="Proteomes" id="UP000822688">
    <property type="component" value="Chromosome 3"/>
</dbReference>
<evidence type="ECO:0000313" key="2">
    <source>
        <dbReference type="Proteomes" id="UP000822688"/>
    </source>
</evidence>